<dbReference type="Proteomes" id="UP000193689">
    <property type="component" value="Unassembled WGS sequence"/>
</dbReference>
<feature type="transmembrane region" description="Helical" evidence="1">
    <location>
        <begin position="145"/>
        <end position="167"/>
    </location>
</feature>
<gene>
    <name evidence="2" type="ORF">BCR38DRAFT_508048</name>
</gene>
<keyword evidence="1" id="KW-1133">Transmembrane helix</keyword>
<evidence type="ECO:0000313" key="3">
    <source>
        <dbReference type="Proteomes" id="UP000193689"/>
    </source>
</evidence>
<comment type="caution">
    <text evidence="2">The sequence shown here is derived from an EMBL/GenBank/DDBJ whole genome shotgun (WGS) entry which is preliminary data.</text>
</comment>
<dbReference type="EMBL" id="MCFJ01000003">
    <property type="protein sequence ID" value="ORY68844.1"/>
    <property type="molecule type" value="Genomic_DNA"/>
</dbReference>
<dbReference type="RefSeq" id="XP_040719131.1">
    <property type="nucleotide sequence ID" value="XM_040864965.1"/>
</dbReference>
<proteinExistence type="predicted"/>
<name>A0A1Y2EC12_9PEZI</name>
<reference evidence="2 3" key="1">
    <citation type="submission" date="2016-07" db="EMBL/GenBank/DDBJ databases">
        <title>Pervasive Adenine N6-methylation of Active Genes in Fungi.</title>
        <authorList>
            <consortium name="DOE Joint Genome Institute"/>
            <person name="Mondo S.J."/>
            <person name="Dannebaum R.O."/>
            <person name="Kuo R.C."/>
            <person name="Labutti K."/>
            <person name="Haridas S."/>
            <person name="Kuo A."/>
            <person name="Salamov A."/>
            <person name="Ahrendt S.R."/>
            <person name="Lipzen A."/>
            <person name="Sullivan W."/>
            <person name="Andreopoulos W.B."/>
            <person name="Clum A."/>
            <person name="Lindquist E."/>
            <person name="Daum C."/>
            <person name="Ramamoorthy G.K."/>
            <person name="Gryganskyi A."/>
            <person name="Culley D."/>
            <person name="Magnuson J.K."/>
            <person name="James T.Y."/>
            <person name="O'Malley M.A."/>
            <person name="Stajich J.E."/>
            <person name="Spatafora J.W."/>
            <person name="Visel A."/>
            <person name="Grigoriev I.V."/>
        </authorList>
    </citation>
    <scope>NUCLEOTIDE SEQUENCE [LARGE SCALE GENOMIC DNA]</scope>
    <source>
        <strain evidence="2 3">CBS 129021</strain>
    </source>
</reference>
<evidence type="ECO:0000313" key="2">
    <source>
        <dbReference type="EMBL" id="ORY68844.1"/>
    </source>
</evidence>
<sequence>MDSPWSNGQEPYLTSLKIKPTVIQMMSSLQGIGPKMVINIVVPMPSHGYKLASYITFFTTPSSKTVDENTLNAGRYNILMGAVAGLYIWLCVTQASHPTTHPSLADILVDNFANLIAGTSSSIFATLYDAENAVIISKITDTMKILSIFFLEAALLSVVGILILRTYSRDLDVIRPSLLSFQQ</sequence>
<protein>
    <submittedName>
        <fullName evidence="2">Uncharacterized protein</fullName>
    </submittedName>
</protein>
<keyword evidence="1" id="KW-0472">Membrane</keyword>
<keyword evidence="3" id="KW-1185">Reference proteome</keyword>
<organism evidence="2 3">
    <name type="scientific">Pseudomassariella vexata</name>
    <dbReference type="NCBI Taxonomy" id="1141098"/>
    <lineage>
        <taxon>Eukaryota</taxon>
        <taxon>Fungi</taxon>
        <taxon>Dikarya</taxon>
        <taxon>Ascomycota</taxon>
        <taxon>Pezizomycotina</taxon>
        <taxon>Sordariomycetes</taxon>
        <taxon>Xylariomycetidae</taxon>
        <taxon>Amphisphaeriales</taxon>
        <taxon>Pseudomassariaceae</taxon>
        <taxon>Pseudomassariella</taxon>
    </lineage>
</organism>
<keyword evidence="1" id="KW-0812">Transmembrane</keyword>
<dbReference type="InParanoid" id="A0A1Y2EC12"/>
<dbReference type="AlphaFoldDB" id="A0A1Y2EC12"/>
<accession>A0A1Y2EC12</accession>
<evidence type="ECO:0000256" key="1">
    <source>
        <dbReference type="SAM" id="Phobius"/>
    </source>
</evidence>
<dbReference type="GeneID" id="63781177"/>